<feature type="compositionally biased region" description="Polar residues" evidence="6">
    <location>
        <begin position="1"/>
        <end position="22"/>
    </location>
</feature>
<dbReference type="GO" id="GO:0046872">
    <property type="term" value="F:metal ion binding"/>
    <property type="evidence" value="ECO:0007669"/>
    <property type="project" value="UniProtKB-KW"/>
</dbReference>
<gene>
    <name evidence="8" type="ORF">L5515_003210</name>
</gene>
<reference evidence="8 9" key="1">
    <citation type="submission" date="2022-04" db="EMBL/GenBank/DDBJ databases">
        <title>Chromosome-level reference genomes for two strains of Caenorhabditis briggsae: an improved platform for comparative genomics.</title>
        <authorList>
            <person name="Stevens L."/>
            <person name="Andersen E."/>
        </authorList>
    </citation>
    <scope>NUCLEOTIDE SEQUENCE [LARGE SCALE GENOMIC DNA]</scope>
    <source>
        <strain evidence="8">VX34</strain>
        <tissue evidence="8">Whole-organism</tissue>
    </source>
</reference>
<keyword evidence="1" id="KW-0479">Metal-binding</keyword>
<name>A0AAE9EJY1_CAEBR</name>
<dbReference type="Gene3D" id="2.60.120.650">
    <property type="entry name" value="Cupin"/>
    <property type="match status" value="1"/>
</dbReference>
<dbReference type="GO" id="GO:0016491">
    <property type="term" value="F:oxidoreductase activity"/>
    <property type="evidence" value="ECO:0007669"/>
    <property type="project" value="UniProtKB-KW"/>
</dbReference>
<dbReference type="SMART" id="SM00558">
    <property type="entry name" value="JmjC"/>
    <property type="match status" value="1"/>
</dbReference>
<keyword evidence="9" id="KW-1185">Reference proteome</keyword>
<proteinExistence type="predicted"/>
<evidence type="ECO:0000256" key="1">
    <source>
        <dbReference type="ARBA" id="ARBA00022723"/>
    </source>
</evidence>
<keyword evidence="4" id="KW-0805">Transcription regulation</keyword>
<accession>A0AAE9EJY1</accession>
<evidence type="ECO:0000313" key="9">
    <source>
        <dbReference type="Proteomes" id="UP000829354"/>
    </source>
</evidence>
<feature type="compositionally biased region" description="Polar residues" evidence="6">
    <location>
        <begin position="113"/>
        <end position="122"/>
    </location>
</feature>
<keyword evidence="3" id="KW-0408">Iron</keyword>
<dbReference type="EMBL" id="CP092622">
    <property type="protein sequence ID" value="UMM21605.1"/>
    <property type="molecule type" value="Genomic_DNA"/>
</dbReference>
<dbReference type="AlphaFoldDB" id="A0AAE9EJY1"/>
<keyword evidence="5" id="KW-0804">Transcription</keyword>
<feature type="region of interest" description="Disordered" evidence="6">
    <location>
        <begin position="1"/>
        <end position="24"/>
    </location>
</feature>
<evidence type="ECO:0000256" key="5">
    <source>
        <dbReference type="ARBA" id="ARBA00023163"/>
    </source>
</evidence>
<dbReference type="SUPFAM" id="SSF51197">
    <property type="entry name" value="Clavaminate synthase-like"/>
    <property type="match status" value="1"/>
</dbReference>
<evidence type="ECO:0000259" key="7">
    <source>
        <dbReference type="PROSITE" id="PS51184"/>
    </source>
</evidence>
<evidence type="ECO:0000256" key="6">
    <source>
        <dbReference type="SAM" id="MobiDB-lite"/>
    </source>
</evidence>
<dbReference type="PANTHER" id="PTHR23123">
    <property type="entry name" value="PHD/F-BOX CONTAINING PROTEIN"/>
    <property type="match status" value="1"/>
</dbReference>
<evidence type="ECO:0000256" key="3">
    <source>
        <dbReference type="ARBA" id="ARBA00023004"/>
    </source>
</evidence>
<dbReference type="InterPro" id="IPR003347">
    <property type="entry name" value="JmjC_dom"/>
</dbReference>
<evidence type="ECO:0000256" key="4">
    <source>
        <dbReference type="ARBA" id="ARBA00023015"/>
    </source>
</evidence>
<dbReference type="InterPro" id="IPR050690">
    <property type="entry name" value="JHDM1_Histone_Demethylase"/>
</dbReference>
<evidence type="ECO:0000256" key="2">
    <source>
        <dbReference type="ARBA" id="ARBA00023002"/>
    </source>
</evidence>
<feature type="region of interest" description="Disordered" evidence="6">
    <location>
        <begin position="92"/>
        <end position="122"/>
    </location>
</feature>
<keyword evidence="2" id="KW-0560">Oxidoreductase</keyword>
<evidence type="ECO:0000313" key="8">
    <source>
        <dbReference type="EMBL" id="UMM21605.1"/>
    </source>
</evidence>
<dbReference type="PROSITE" id="PS51184">
    <property type="entry name" value="JMJC"/>
    <property type="match status" value="1"/>
</dbReference>
<dbReference type="Proteomes" id="UP000829354">
    <property type="component" value="Chromosome III"/>
</dbReference>
<sequence>MSNFKDSNSSPTRSHLMSLTSERASRQAKIVNYNENAMRVVARPAPAHRQSSDAEDPMEDLLQAQRPAGRFSAARGLLDTVRKIAKTSLASDGPKFLENRNSDDSQDPVHHSAPSTSKNSKIQIHRPILCETTFNHLKTEFRQEIRNFIETGKKMGCQEFMPFFEDGERLLDTYGNYSKTEPAVKIVQDGTHYLRELESFDGPILFKKVKGLGLEVSEEINVENLEELLEDQKYLNVICSFTQITKTMPVKKFMEFFRKDSRNYAFNVISLEVSKLKKVIRVPQYVERFGIINQLKTALEAEQKRQGRLLLERNSQETQKNLKILEKIFSELPTYQKFLVLSTKGSFTNAHIDLSATATFFHVKIGKKVFYIAPPTPENLEIYERVEKEEMSEWIGDILWDQWIRVEISAGQTAMIPSGWIHFVWTPEDTIAVSGSYLLEKYVSRHFRITALDEYCLQNQTSGITMDHMFQGFHPVMWAYVKYILLPDIAGRSVSPEKLKIVKFFAQNLEAKKSMDRKWFEEVEQLDIQKKLKIELHRL</sequence>
<protein>
    <recommendedName>
        <fullName evidence="7">JmjC domain-containing protein</fullName>
    </recommendedName>
</protein>
<organism evidence="8 9">
    <name type="scientific">Caenorhabditis briggsae</name>
    <dbReference type="NCBI Taxonomy" id="6238"/>
    <lineage>
        <taxon>Eukaryota</taxon>
        <taxon>Metazoa</taxon>
        <taxon>Ecdysozoa</taxon>
        <taxon>Nematoda</taxon>
        <taxon>Chromadorea</taxon>
        <taxon>Rhabditida</taxon>
        <taxon>Rhabditina</taxon>
        <taxon>Rhabditomorpha</taxon>
        <taxon>Rhabditoidea</taxon>
        <taxon>Rhabditidae</taxon>
        <taxon>Peloderinae</taxon>
        <taxon>Caenorhabditis</taxon>
    </lineage>
</organism>
<feature type="domain" description="JmjC" evidence="7">
    <location>
        <begin position="314"/>
        <end position="454"/>
    </location>
</feature>
<feature type="compositionally biased region" description="Basic and acidic residues" evidence="6">
    <location>
        <begin position="95"/>
        <end position="110"/>
    </location>
</feature>